<dbReference type="Proteomes" id="UP000001903">
    <property type="component" value="Chromosome"/>
</dbReference>
<feature type="compositionally biased region" description="Basic and acidic residues" evidence="1">
    <location>
        <begin position="271"/>
        <end position="288"/>
    </location>
</feature>
<dbReference type="KEGG" id="htu:Htur_0953"/>
<sequence length="424" mass="46103">MSAFDLDAFVGRSRALVESAPPATRRETRAWLVDPLLETLGWDVRADSCLHETTVDGTRLEYVTAVGGVPALLVAVEPYGESLDRDRAVSLLETMAWTGIDRAIYTDGRDYLLLAGTTDADRLACRLSALPDHESALAHYTRETVGQRLERHARPFVARQLAVARDDLVASIVDELTAVTDRGDAYRAEFDSAADRFVERLVAAFSDDGQRPVAGELETADADVSFEFSESSSTSDEDDATRESTSTAESRSERPSTSGTDSAPTDETNAIDEHETDANADAADERKRQQNPTDGDTVRASDSRPERSDDDAGESEYVVRFFNERGSIGAIGHSRSDRALVAAAEYLFERGLSGLSVPWSPDDDTRAVLHESPTHPDGTPMTAPKQLPNGLYLETGGDVEQRAARVEALAARAGFRAMLTGDWE</sequence>
<feature type="compositionally biased region" description="Polar residues" evidence="1">
    <location>
        <begin position="259"/>
        <end position="268"/>
    </location>
</feature>
<dbReference type="EMBL" id="CP001860">
    <property type="protein sequence ID" value="ADB59847.1"/>
    <property type="molecule type" value="Genomic_DNA"/>
</dbReference>
<name>D2RYE6_HALTV</name>
<evidence type="ECO:0000313" key="3">
    <source>
        <dbReference type="Proteomes" id="UP000001903"/>
    </source>
</evidence>
<gene>
    <name evidence="2" type="ordered locus">Htur_0953</name>
</gene>
<evidence type="ECO:0000256" key="1">
    <source>
        <dbReference type="SAM" id="MobiDB-lite"/>
    </source>
</evidence>
<dbReference type="HOGENOM" id="CLU_646566_0_0_2"/>
<protein>
    <recommendedName>
        <fullName evidence="4">Type I restriction enzyme R protein N-terminal domain-containing protein</fullName>
    </recommendedName>
</protein>
<dbReference type="RefSeq" id="WP_012942159.1">
    <property type="nucleotide sequence ID" value="NC_013743.1"/>
</dbReference>
<proteinExistence type="predicted"/>
<feature type="compositionally biased region" description="Basic and acidic residues" evidence="1">
    <location>
        <begin position="296"/>
        <end position="307"/>
    </location>
</feature>
<feature type="compositionally biased region" description="Low complexity" evidence="1">
    <location>
        <begin position="222"/>
        <end position="234"/>
    </location>
</feature>
<keyword evidence="3" id="KW-1185">Reference proteome</keyword>
<evidence type="ECO:0000313" key="2">
    <source>
        <dbReference type="EMBL" id="ADB59847.1"/>
    </source>
</evidence>
<organism evidence="2 3">
    <name type="scientific">Haloterrigena turkmenica (strain ATCC 51198 / DSM 5511 / JCM 9101 / NCIMB 13204 / VKM B-1734 / 4k)</name>
    <name type="common">Halococcus turkmenicus</name>
    <dbReference type="NCBI Taxonomy" id="543526"/>
    <lineage>
        <taxon>Archaea</taxon>
        <taxon>Methanobacteriati</taxon>
        <taxon>Methanobacteriota</taxon>
        <taxon>Stenosarchaea group</taxon>
        <taxon>Halobacteria</taxon>
        <taxon>Halobacteriales</taxon>
        <taxon>Natrialbaceae</taxon>
        <taxon>Haloterrigena</taxon>
    </lineage>
</organism>
<evidence type="ECO:0008006" key="4">
    <source>
        <dbReference type="Google" id="ProtNLM"/>
    </source>
</evidence>
<dbReference type="GeneID" id="8741538"/>
<dbReference type="AlphaFoldDB" id="D2RYE6"/>
<dbReference type="eggNOG" id="arCOG04450">
    <property type="taxonomic scope" value="Archaea"/>
</dbReference>
<dbReference type="STRING" id="543526.Htur_0953"/>
<reference evidence="2 3" key="1">
    <citation type="journal article" date="2010" name="Stand. Genomic Sci.">
        <title>Complete genome sequence of Haloterrigena turkmenica type strain (4k).</title>
        <authorList>
            <person name="Saunders E."/>
            <person name="Tindall B.J."/>
            <person name="Fahnrich R."/>
            <person name="Lapidus A."/>
            <person name="Copeland A."/>
            <person name="Del Rio T.G."/>
            <person name="Lucas S."/>
            <person name="Chen F."/>
            <person name="Tice H."/>
            <person name="Cheng J.F."/>
            <person name="Han C."/>
            <person name="Detter J.C."/>
            <person name="Bruce D."/>
            <person name="Goodwin L."/>
            <person name="Chain P."/>
            <person name="Pitluck S."/>
            <person name="Pati A."/>
            <person name="Ivanova N."/>
            <person name="Mavromatis K."/>
            <person name="Chen A."/>
            <person name="Palaniappan K."/>
            <person name="Land M."/>
            <person name="Hauser L."/>
            <person name="Chang Y.J."/>
            <person name="Jeffries C.D."/>
            <person name="Brettin T."/>
            <person name="Rohde M."/>
            <person name="Goker M."/>
            <person name="Bristow J."/>
            <person name="Eisen J.A."/>
            <person name="Markowitz V."/>
            <person name="Hugenholtz P."/>
            <person name="Klenk H.P."/>
            <person name="Kyrpides N.C."/>
        </authorList>
    </citation>
    <scope>NUCLEOTIDE SEQUENCE [LARGE SCALE GENOMIC DNA]</scope>
    <source>
        <strain evidence="3">ATCC 51198 / DSM 5511 / JCM 9101 / NCIMB 13204 / VKM B-1734 / 4k</strain>
    </source>
</reference>
<accession>D2RYE6</accession>
<dbReference type="OrthoDB" id="330911at2157"/>
<feature type="region of interest" description="Disordered" evidence="1">
    <location>
        <begin position="217"/>
        <end position="315"/>
    </location>
</feature>